<reference evidence="2" key="3">
    <citation type="submission" date="2018-07" db="EMBL/GenBank/DDBJ databases">
        <title>WGS assembly of Glycine max.</title>
        <authorList>
            <person name="Schmutz J."/>
            <person name="Cannon S."/>
            <person name="Schlueter J."/>
            <person name="Ma J."/>
            <person name="Mitros T."/>
            <person name="Nelson W."/>
            <person name="Hyten D."/>
            <person name="Song Q."/>
            <person name="Thelen J."/>
            <person name="Cheng J."/>
            <person name="Xu D."/>
            <person name="Hellsten U."/>
            <person name="May G."/>
            <person name="Yu Y."/>
            <person name="Sakurai T."/>
            <person name="Umezawa T."/>
            <person name="Bhattacharyya M."/>
            <person name="Sandhu D."/>
            <person name="Valliyodan B."/>
            <person name="Lindquist E."/>
            <person name="Peto M."/>
            <person name="Grant D."/>
            <person name="Shu S."/>
            <person name="Goodstein D."/>
            <person name="Barry K."/>
            <person name="Futrell-Griggs M."/>
            <person name="Abernathy B."/>
            <person name="Du J."/>
            <person name="Tian Z."/>
            <person name="Zhu L."/>
            <person name="Gill N."/>
            <person name="Joshi T."/>
            <person name="Libault M."/>
            <person name="Sethuraman A."/>
            <person name="Zhang X."/>
            <person name="Shinozaki K."/>
            <person name="Nguyen H."/>
            <person name="Wing R."/>
            <person name="Cregan P."/>
            <person name="Specht J."/>
            <person name="Grimwood J."/>
            <person name="Rokhsar D."/>
            <person name="Stacey G."/>
            <person name="Shoemaker R."/>
            <person name="Jackson S."/>
        </authorList>
    </citation>
    <scope>NUCLEOTIDE SEQUENCE</scope>
    <source>
        <tissue evidence="2">Callus</tissue>
    </source>
</reference>
<dbReference type="InterPro" id="IPR044730">
    <property type="entry name" value="RNase_H-like_dom_plant"/>
</dbReference>
<dbReference type="Gene3D" id="3.30.420.10">
    <property type="entry name" value="Ribonuclease H-like superfamily/Ribonuclease H"/>
    <property type="match status" value="1"/>
</dbReference>
<accession>A0A0R0H5Y3</accession>
<evidence type="ECO:0000259" key="1">
    <source>
        <dbReference type="Pfam" id="PF13456"/>
    </source>
</evidence>
<name>A0A0R0H5Y3_SOYBN</name>
<dbReference type="InterPro" id="IPR036397">
    <property type="entry name" value="RNaseH_sf"/>
</dbReference>
<dbReference type="InterPro" id="IPR052929">
    <property type="entry name" value="RNase_H-like_EbsB-rel"/>
</dbReference>
<reference evidence="3" key="2">
    <citation type="submission" date="2018-02" db="UniProtKB">
        <authorList>
            <consortium name="EnsemblPlants"/>
        </authorList>
    </citation>
    <scope>IDENTIFICATION</scope>
    <source>
        <strain evidence="3">Williams 82</strain>
    </source>
</reference>
<gene>
    <name evidence="2" type="ORF">GLYMA_12G153800</name>
</gene>
<sequence length="160" mass="18011">MQISSQQTRSKIGVVLWCICKDRNSRLLDETNIPLATAISLATQHFSQWSQVQATSSSWIYTNSCQHISRNPPYHNFLKCNLDAAIFQESNSFRAGFCLRDSNGSFVKAKTISASSSPSLTEAEAWALSKAIIWIRQQNIHNVIFEVDYKHVAGLFQSLL</sequence>
<dbReference type="AlphaFoldDB" id="A0A0R0H5Y3"/>
<dbReference type="Gramene" id="KRH26134">
    <property type="protein sequence ID" value="KRH26134"/>
    <property type="gene ID" value="GLYMA_12G153800"/>
</dbReference>
<dbReference type="GO" id="GO:0003676">
    <property type="term" value="F:nucleic acid binding"/>
    <property type="evidence" value="ECO:0007669"/>
    <property type="project" value="InterPro"/>
</dbReference>
<dbReference type="EnsemblPlants" id="KRH26134">
    <property type="protein sequence ID" value="KRH26134"/>
    <property type="gene ID" value="GLYMA_12G153800"/>
</dbReference>
<dbReference type="InterPro" id="IPR002156">
    <property type="entry name" value="RNaseH_domain"/>
</dbReference>
<dbReference type="SMR" id="A0A0R0H5Y3"/>
<reference evidence="2 3" key="1">
    <citation type="journal article" date="2010" name="Nature">
        <title>Genome sequence of the palaeopolyploid soybean.</title>
        <authorList>
            <person name="Schmutz J."/>
            <person name="Cannon S.B."/>
            <person name="Schlueter J."/>
            <person name="Ma J."/>
            <person name="Mitros T."/>
            <person name="Nelson W."/>
            <person name="Hyten D.L."/>
            <person name="Song Q."/>
            <person name="Thelen J.J."/>
            <person name="Cheng J."/>
            <person name="Xu D."/>
            <person name="Hellsten U."/>
            <person name="May G.D."/>
            <person name="Yu Y."/>
            <person name="Sakurai T."/>
            <person name="Umezawa T."/>
            <person name="Bhattacharyya M.K."/>
            <person name="Sandhu D."/>
            <person name="Valliyodan B."/>
            <person name="Lindquist E."/>
            <person name="Peto M."/>
            <person name="Grant D."/>
            <person name="Shu S."/>
            <person name="Goodstein D."/>
            <person name="Barry K."/>
            <person name="Futrell-Griggs M."/>
            <person name="Abernathy B."/>
            <person name="Du J."/>
            <person name="Tian Z."/>
            <person name="Zhu L."/>
            <person name="Gill N."/>
            <person name="Joshi T."/>
            <person name="Libault M."/>
            <person name="Sethuraman A."/>
            <person name="Zhang X.-C."/>
            <person name="Shinozaki K."/>
            <person name="Nguyen H.T."/>
            <person name="Wing R.A."/>
            <person name="Cregan P."/>
            <person name="Specht J."/>
            <person name="Grimwood J."/>
            <person name="Rokhsar D."/>
            <person name="Stacey G."/>
            <person name="Shoemaker R.C."/>
            <person name="Jackson S.A."/>
        </authorList>
    </citation>
    <scope>NUCLEOTIDE SEQUENCE</scope>
    <source>
        <strain evidence="3">cv. Williams 82</strain>
        <tissue evidence="2">Callus</tissue>
    </source>
</reference>
<dbReference type="InParanoid" id="A0A0R0H5Y3"/>
<dbReference type="OMA" id="IQVANCE"/>
<keyword evidence="4" id="KW-1185">Reference proteome</keyword>
<evidence type="ECO:0000313" key="2">
    <source>
        <dbReference type="EMBL" id="KRH26134.1"/>
    </source>
</evidence>
<feature type="domain" description="RNase H type-1" evidence="1">
    <location>
        <begin position="81"/>
        <end position="155"/>
    </location>
</feature>
<dbReference type="CDD" id="cd06222">
    <property type="entry name" value="RNase_H_like"/>
    <property type="match status" value="1"/>
</dbReference>
<dbReference type="PANTHER" id="PTHR47074:SF48">
    <property type="entry name" value="POLYNUCLEOTIDYL TRANSFERASE, RIBONUCLEASE H-LIKE SUPERFAMILY PROTEIN"/>
    <property type="match status" value="1"/>
</dbReference>
<organism evidence="2">
    <name type="scientific">Glycine max</name>
    <name type="common">Soybean</name>
    <name type="synonym">Glycine hispida</name>
    <dbReference type="NCBI Taxonomy" id="3847"/>
    <lineage>
        <taxon>Eukaryota</taxon>
        <taxon>Viridiplantae</taxon>
        <taxon>Streptophyta</taxon>
        <taxon>Embryophyta</taxon>
        <taxon>Tracheophyta</taxon>
        <taxon>Spermatophyta</taxon>
        <taxon>Magnoliopsida</taxon>
        <taxon>eudicotyledons</taxon>
        <taxon>Gunneridae</taxon>
        <taxon>Pentapetalae</taxon>
        <taxon>rosids</taxon>
        <taxon>fabids</taxon>
        <taxon>Fabales</taxon>
        <taxon>Fabaceae</taxon>
        <taxon>Papilionoideae</taxon>
        <taxon>50 kb inversion clade</taxon>
        <taxon>NPAAA clade</taxon>
        <taxon>indigoferoid/millettioid clade</taxon>
        <taxon>Phaseoleae</taxon>
        <taxon>Glycine</taxon>
        <taxon>Glycine subgen. Soja</taxon>
    </lineage>
</organism>
<dbReference type="Pfam" id="PF13456">
    <property type="entry name" value="RVT_3"/>
    <property type="match status" value="1"/>
</dbReference>
<dbReference type="PANTHER" id="PTHR47074">
    <property type="entry name" value="BNAC02G40300D PROTEIN"/>
    <property type="match status" value="1"/>
</dbReference>
<dbReference type="Proteomes" id="UP000008827">
    <property type="component" value="Chromosome 12"/>
</dbReference>
<dbReference type="EMBL" id="CM000845">
    <property type="protein sequence ID" value="KRH26134.1"/>
    <property type="molecule type" value="Genomic_DNA"/>
</dbReference>
<dbReference type="GO" id="GO:0004523">
    <property type="term" value="F:RNA-DNA hybrid ribonuclease activity"/>
    <property type="evidence" value="ECO:0007669"/>
    <property type="project" value="InterPro"/>
</dbReference>
<evidence type="ECO:0000313" key="4">
    <source>
        <dbReference type="Proteomes" id="UP000008827"/>
    </source>
</evidence>
<proteinExistence type="predicted"/>
<protein>
    <recommendedName>
        <fullName evidence="1">RNase H type-1 domain-containing protein</fullName>
    </recommendedName>
</protein>
<evidence type="ECO:0000313" key="3">
    <source>
        <dbReference type="EnsemblPlants" id="KRH26134"/>
    </source>
</evidence>